<gene>
    <name evidence="2" type="ORF">LMG28614_05844</name>
</gene>
<dbReference type="EMBL" id="CADIKK010000035">
    <property type="protein sequence ID" value="CAB3803539.1"/>
    <property type="molecule type" value="Genomic_DNA"/>
</dbReference>
<keyword evidence="1" id="KW-0472">Membrane</keyword>
<evidence type="ECO:0000256" key="1">
    <source>
        <dbReference type="SAM" id="Phobius"/>
    </source>
</evidence>
<accession>A0A6S7BUW5</accession>
<dbReference type="Proteomes" id="UP000494365">
    <property type="component" value="Unassembled WGS sequence"/>
</dbReference>
<name>A0A6S7BUW5_9BURK</name>
<proteinExistence type="predicted"/>
<feature type="transmembrane region" description="Helical" evidence="1">
    <location>
        <begin position="30"/>
        <end position="54"/>
    </location>
</feature>
<sequence length="63" mass="7251">MMSHCPASRFGNPFWMLPLLGILRLKSKDLIGYTAIQFFVHFPIVIAVASIMRWRSGPISWLM</sequence>
<evidence type="ECO:0000313" key="2">
    <source>
        <dbReference type="EMBL" id="CAB3803539.1"/>
    </source>
</evidence>
<dbReference type="AlphaFoldDB" id="A0A6S7BUW5"/>
<organism evidence="2 3">
    <name type="scientific">Paraburkholderia ultramafica</name>
    <dbReference type="NCBI Taxonomy" id="1544867"/>
    <lineage>
        <taxon>Bacteria</taxon>
        <taxon>Pseudomonadati</taxon>
        <taxon>Pseudomonadota</taxon>
        <taxon>Betaproteobacteria</taxon>
        <taxon>Burkholderiales</taxon>
        <taxon>Burkholderiaceae</taxon>
        <taxon>Paraburkholderia</taxon>
    </lineage>
</organism>
<keyword evidence="1" id="KW-0812">Transmembrane</keyword>
<protein>
    <submittedName>
        <fullName evidence="2">Uncharacterized protein</fullName>
    </submittedName>
</protein>
<keyword evidence="1" id="KW-1133">Transmembrane helix</keyword>
<evidence type="ECO:0000313" key="3">
    <source>
        <dbReference type="Proteomes" id="UP000494365"/>
    </source>
</evidence>
<keyword evidence="3" id="KW-1185">Reference proteome</keyword>
<reference evidence="2 3" key="1">
    <citation type="submission" date="2020-04" db="EMBL/GenBank/DDBJ databases">
        <authorList>
            <person name="De Canck E."/>
        </authorList>
    </citation>
    <scope>NUCLEOTIDE SEQUENCE [LARGE SCALE GENOMIC DNA]</scope>
    <source>
        <strain evidence="2 3">LMG 28614</strain>
    </source>
</reference>